<keyword evidence="2" id="KW-0812">Transmembrane</keyword>
<keyword evidence="4" id="KW-0677">Repeat</keyword>
<dbReference type="FunFam" id="3.10.250.10:FF:000016">
    <property type="entry name" value="Scavenger receptor cysteine-rich protein type 12"/>
    <property type="match status" value="1"/>
</dbReference>
<keyword evidence="6" id="KW-0472">Membrane</keyword>
<evidence type="ECO:0000256" key="1">
    <source>
        <dbReference type="ARBA" id="ARBA00004167"/>
    </source>
</evidence>
<dbReference type="AlphaFoldDB" id="A0A8S3Q2H4"/>
<comment type="subcellular location">
    <subcellularLocation>
        <location evidence="1">Membrane</location>
        <topology evidence="1">Single-pass membrane protein</topology>
    </subcellularLocation>
</comment>
<keyword evidence="8" id="KW-0325">Glycoprotein</keyword>
<accession>A0A8S3Q2H4</accession>
<dbReference type="PRINTS" id="PR00258">
    <property type="entry name" value="SPERACTRCPTR"/>
</dbReference>
<feature type="disulfide bond" evidence="9">
    <location>
        <begin position="107"/>
        <end position="117"/>
    </location>
</feature>
<evidence type="ECO:0000259" key="10">
    <source>
        <dbReference type="PROSITE" id="PS50287"/>
    </source>
</evidence>
<dbReference type="PANTHER" id="PTHR48071">
    <property type="entry name" value="SRCR DOMAIN-CONTAINING PROTEIN"/>
    <property type="match status" value="1"/>
</dbReference>
<keyword evidence="3" id="KW-0732">Signal</keyword>
<keyword evidence="12" id="KW-1185">Reference proteome</keyword>
<dbReference type="OrthoDB" id="422749at2759"/>
<evidence type="ECO:0000313" key="12">
    <source>
        <dbReference type="Proteomes" id="UP000683360"/>
    </source>
</evidence>
<dbReference type="EMBL" id="CAJPWZ010000293">
    <property type="protein sequence ID" value="CAG2189407.1"/>
    <property type="molecule type" value="Genomic_DNA"/>
</dbReference>
<keyword evidence="5" id="KW-1133">Transmembrane helix</keyword>
<dbReference type="InterPro" id="IPR001190">
    <property type="entry name" value="SRCR"/>
</dbReference>
<reference evidence="11" key="1">
    <citation type="submission" date="2021-03" db="EMBL/GenBank/DDBJ databases">
        <authorList>
            <person name="Bekaert M."/>
        </authorList>
    </citation>
    <scope>NUCLEOTIDE SEQUENCE</scope>
</reference>
<protein>
    <recommendedName>
        <fullName evidence="10">SRCR domain-containing protein</fullName>
    </recommendedName>
</protein>
<dbReference type="Gene3D" id="3.10.250.10">
    <property type="entry name" value="SRCR-like domain"/>
    <property type="match status" value="2"/>
</dbReference>
<comment type="caution">
    <text evidence="11">The sequence shown here is derived from an EMBL/GenBank/DDBJ whole genome shotgun (WGS) entry which is preliminary data.</text>
</comment>
<dbReference type="PANTHER" id="PTHR48071:SF28">
    <property type="entry name" value="SRCR DOMAIN-CONTAINING PROTEIN"/>
    <property type="match status" value="1"/>
</dbReference>
<organism evidence="11 12">
    <name type="scientific">Mytilus edulis</name>
    <name type="common">Blue mussel</name>
    <dbReference type="NCBI Taxonomy" id="6550"/>
    <lineage>
        <taxon>Eukaryota</taxon>
        <taxon>Metazoa</taxon>
        <taxon>Spiralia</taxon>
        <taxon>Lophotrochozoa</taxon>
        <taxon>Mollusca</taxon>
        <taxon>Bivalvia</taxon>
        <taxon>Autobranchia</taxon>
        <taxon>Pteriomorphia</taxon>
        <taxon>Mytilida</taxon>
        <taxon>Mytiloidea</taxon>
        <taxon>Mytilidae</taxon>
        <taxon>Mytilinae</taxon>
        <taxon>Mytilus</taxon>
    </lineage>
</organism>
<evidence type="ECO:0000313" key="11">
    <source>
        <dbReference type="EMBL" id="CAG2189407.1"/>
    </source>
</evidence>
<keyword evidence="7 9" id="KW-1015">Disulfide bond</keyword>
<feature type="domain" description="SRCR" evidence="10">
    <location>
        <begin position="1"/>
        <end position="39"/>
    </location>
</feature>
<dbReference type="Pfam" id="PF00530">
    <property type="entry name" value="SRCR"/>
    <property type="match status" value="2"/>
</dbReference>
<evidence type="ECO:0000256" key="8">
    <source>
        <dbReference type="ARBA" id="ARBA00023180"/>
    </source>
</evidence>
<evidence type="ECO:0000256" key="2">
    <source>
        <dbReference type="ARBA" id="ARBA00022692"/>
    </source>
</evidence>
<sequence>MWLSNVNCVGVENKLANCGHAGWGVVNCNRDENVKIKCNNGNEGDVRMSSGKLQILHNDEWGRVCSDNFGRIEAQVACQQLGYRNGSVLQTPEATSTQKIWLNILKCNGGESKLIDCSHIDWEQDICSHGNVVGIRCYERQGSYCLYSINTHVKVVVFQTVK</sequence>
<dbReference type="SUPFAM" id="SSF56487">
    <property type="entry name" value="SRCR-like"/>
    <property type="match status" value="2"/>
</dbReference>
<feature type="domain" description="SRCR" evidence="10">
    <location>
        <begin position="36"/>
        <end position="138"/>
    </location>
</feature>
<dbReference type="PROSITE" id="PS50287">
    <property type="entry name" value="SRCR_2"/>
    <property type="match status" value="2"/>
</dbReference>
<proteinExistence type="predicted"/>
<evidence type="ECO:0000256" key="9">
    <source>
        <dbReference type="PROSITE-ProRule" id="PRU00196"/>
    </source>
</evidence>
<comment type="caution">
    <text evidence="9">Lacks conserved residue(s) required for the propagation of feature annotation.</text>
</comment>
<evidence type="ECO:0000256" key="7">
    <source>
        <dbReference type="ARBA" id="ARBA00023157"/>
    </source>
</evidence>
<dbReference type="Proteomes" id="UP000683360">
    <property type="component" value="Unassembled WGS sequence"/>
</dbReference>
<evidence type="ECO:0000256" key="3">
    <source>
        <dbReference type="ARBA" id="ARBA00022729"/>
    </source>
</evidence>
<gene>
    <name evidence="11" type="ORF">MEDL_4785</name>
</gene>
<dbReference type="SMART" id="SM00202">
    <property type="entry name" value="SR"/>
    <property type="match status" value="1"/>
</dbReference>
<dbReference type="InterPro" id="IPR036772">
    <property type="entry name" value="SRCR-like_dom_sf"/>
</dbReference>
<evidence type="ECO:0000256" key="4">
    <source>
        <dbReference type="ARBA" id="ARBA00022737"/>
    </source>
</evidence>
<evidence type="ECO:0000256" key="6">
    <source>
        <dbReference type="ARBA" id="ARBA00023136"/>
    </source>
</evidence>
<evidence type="ECO:0000256" key="5">
    <source>
        <dbReference type="ARBA" id="ARBA00022989"/>
    </source>
</evidence>
<dbReference type="GO" id="GO:0016020">
    <property type="term" value="C:membrane"/>
    <property type="evidence" value="ECO:0007669"/>
    <property type="project" value="UniProtKB-SubCell"/>
</dbReference>
<name>A0A8S3Q2H4_MYTED</name>
<feature type="disulfide bond" evidence="9">
    <location>
        <begin position="8"/>
        <end position="18"/>
    </location>
</feature>